<keyword evidence="2" id="KW-1185">Reference proteome</keyword>
<evidence type="ECO:0000313" key="1">
    <source>
        <dbReference type="EMBL" id="GII05219.1"/>
    </source>
</evidence>
<dbReference type="Proteomes" id="UP000634476">
    <property type="component" value="Unassembled WGS sequence"/>
</dbReference>
<gene>
    <name evidence="1" type="ORF">Pta02_72270</name>
</gene>
<proteinExistence type="predicted"/>
<protein>
    <submittedName>
        <fullName evidence="1">Uncharacterized protein</fullName>
    </submittedName>
</protein>
<comment type="caution">
    <text evidence="1">The sequence shown here is derived from an EMBL/GenBank/DDBJ whole genome shotgun (WGS) entry which is preliminary data.</text>
</comment>
<organism evidence="1 2">
    <name type="scientific">Planobispora takensis</name>
    <dbReference type="NCBI Taxonomy" id="1367882"/>
    <lineage>
        <taxon>Bacteria</taxon>
        <taxon>Bacillati</taxon>
        <taxon>Actinomycetota</taxon>
        <taxon>Actinomycetes</taxon>
        <taxon>Streptosporangiales</taxon>
        <taxon>Streptosporangiaceae</taxon>
        <taxon>Planobispora</taxon>
    </lineage>
</organism>
<accession>A0A8J3T2P6</accession>
<sequence length="63" mass="7141">MDTAIALLFIGAVLFGADRVMVFLESRGHVYWRHRKRRDLDAEPVAELESMLASPEREPAGRS</sequence>
<evidence type="ECO:0000313" key="2">
    <source>
        <dbReference type="Proteomes" id="UP000634476"/>
    </source>
</evidence>
<dbReference type="AlphaFoldDB" id="A0A8J3T2P6"/>
<name>A0A8J3T2P6_9ACTN</name>
<reference evidence="1" key="1">
    <citation type="submission" date="2021-01" db="EMBL/GenBank/DDBJ databases">
        <title>Whole genome shotgun sequence of Planobispora takensis NBRC 109077.</title>
        <authorList>
            <person name="Komaki H."/>
            <person name="Tamura T."/>
        </authorList>
    </citation>
    <scope>NUCLEOTIDE SEQUENCE</scope>
    <source>
        <strain evidence="1">NBRC 109077</strain>
    </source>
</reference>
<dbReference type="EMBL" id="BOOK01000064">
    <property type="protein sequence ID" value="GII05219.1"/>
    <property type="molecule type" value="Genomic_DNA"/>
</dbReference>
<dbReference type="RefSeq" id="WP_203879442.1">
    <property type="nucleotide sequence ID" value="NZ_BOOK01000064.1"/>
</dbReference>